<comment type="caution">
    <text evidence="3">The sequence shown here is derived from an EMBL/GenBank/DDBJ whole genome shotgun (WGS) entry which is preliminary data.</text>
</comment>
<gene>
    <name evidence="3" type="ORF">C1872_09785</name>
</gene>
<evidence type="ECO:0000256" key="2">
    <source>
        <dbReference type="ARBA" id="ARBA00022649"/>
    </source>
</evidence>
<name>A0A369MQE8_EGGLN</name>
<evidence type="ECO:0008006" key="5">
    <source>
        <dbReference type="Google" id="ProtNLM"/>
    </source>
</evidence>
<accession>A0A369MQE8</accession>
<sequence length="131" mass="14485">MTAKTANISLEVDSGIKRRAMAVLEAKGMTLSGAIRRMVTLGMLEHRIPFEVTRDPVFAGTGMADCVAERYGIEKSSSPRTGVVTGIVVKMTPEFKREMRSYCKEMCITPNALVHLFLGQVAFELRVPFDD</sequence>
<evidence type="ECO:0000313" key="3">
    <source>
        <dbReference type="EMBL" id="RDB78763.1"/>
    </source>
</evidence>
<dbReference type="GO" id="GO:0006355">
    <property type="term" value="P:regulation of DNA-templated transcription"/>
    <property type="evidence" value="ECO:0007669"/>
    <property type="project" value="InterPro"/>
</dbReference>
<dbReference type="EMBL" id="PPTX01000014">
    <property type="protein sequence ID" value="RDB78763.1"/>
    <property type="molecule type" value="Genomic_DNA"/>
</dbReference>
<dbReference type="Proteomes" id="UP000253752">
    <property type="component" value="Unassembled WGS sequence"/>
</dbReference>
<dbReference type="InterPro" id="IPR007337">
    <property type="entry name" value="RelB/DinJ"/>
</dbReference>
<keyword evidence="2" id="KW-1277">Toxin-antitoxin system</keyword>
<dbReference type="PANTHER" id="PTHR38781:SF1">
    <property type="entry name" value="ANTITOXIN DINJ-RELATED"/>
    <property type="match status" value="1"/>
</dbReference>
<proteinExistence type="inferred from homology"/>
<evidence type="ECO:0000313" key="4">
    <source>
        <dbReference type="Proteomes" id="UP000253752"/>
    </source>
</evidence>
<dbReference type="AlphaFoldDB" id="A0A369MQE8"/>
<dbReference type="Pfam" id="PF04221">
    <property type="entry name" value="RelB"/>
    <property type="match status" value="1"/>
</dbReference>
<dbReference type="GO" id="GO:0006351">
    <property type="term" value="P:DNA-templated transcription"/>
    <property type="evidence" value="ECO:0007669"/>
    <property type="project" value="TreeGrafter"/>
</dbReference>
<reference evidence="3 4" key="1">
    <citation type="journal article" date="2018" name="Elife">
        <title>Discovery and characterization of a prevalent human gut bacterial enzyme sufficient for the inactivation of a family of plant toxins.</title>
        <authorList>
            <person name="Koppel N."/>
            <person name="Bisanz J.E."/>
            <person name="Pandelia M.E."/>
            <person name="Turnbaugh P.J."/>
            <person name="Balskus E.P."/>
        </authorList>
    </citation>
    <scope>NUCLEOTIDE SEQUENCE [LARGE SCALE GENOMIC DNA]</scope>
    <source>
        <strain evidence="3 4">MR1 #12</strain>
    </source>
</reference>
<dbReference type="RefSeq" id="WP_009304306.1">
    <property type="nucleotide sequence ID" value="NZ_CP089333.1"/>
</dbReference>
<evidence type="ECO:0000256" key="1">
    <source>
        <dbReference type="ARBA" id="ARBA00010562"/>
    </source>
</evidence>
<protein>
    <recommendedName>
        <fullName evidence="5">Addiction module antitoxin, RelB/DinJ family</fullName>
    </recommendedName>
</protein>
<dbReference type="PANTHER" id="PTHR38781">
    <property type="entry name" value="ANTITOXIN DINJ-RELATED"/>
    <property type="match status" value="1"/>
</dbReference>
<dbReference type="Gene3D" id="1.10.1220.10">
    <property type="entry name" value="Met repressor-like"/>
    <property type="match status" value="1"/>
</dbReference>
<dbReference type="InterPro" id="IPR013321">
    <property type="entry name" value="Arc_rbn_hlx_hlx"/>
</dbReference>
<organism evidence="3 4">
    <name type="scientific">Eggerthella lenta</name>
    <name type="common">Eubacterium lentum</name>
    <dbReference type="NCBI Taxonomy" id="84112"/>
    <lineage>
        <taxon>Bacteria</taxon>
        <taxon>Bacillati</taxon>
        <taxon>Actinomycetota</taxon>
        <taxon>Coriobacteriia</taxon>
        <taxon>Eggerthellales</taxon>
        <taxon>Eggerthellaceae</taxon>
        <taxon>Eggerthella</taxon>
    </lineage>
</organism>
<comment type="similarity">
    <text evidence="1">Belongs to the RelB/DinJ antitoxin family.</text>
</comment>